<sequence length="332" mass="38612">MDEKLVSVIIPAYNIEDYIGRCLDSIISQTYKNLEIIVVDDGSRDHTGEILDNYAKKDRRIKVIHKENGGVSSARNKGIEAAEGDYIGFIDGDDLIESEMYKTLVDLLEEENADIAHCGYQMVFPDRVDYYHNTGKKKIQTTEEGLKDLLSGEMIEPGLVNKLYKKELIKNCRLDETVKINEDLLMNYQLFKLSQKSVYYDITPYSYMIRSSSATGANSLITKREDALRVLNQIKDDCINNNLLSIIYKRYIYLLMAICRDDLKDRSYIEYQKKQRKQLKKELKTDVFKSCIPKKLKYMSLFSCYLPHIMKVIYKMYDLKTGTSKKYLVNKE</sequence>
<protein>
    <submittedName>
        <fullName evidence="5">Glycosyltransferase</fullName>
        <ecNumber evidence="5">2.4.-.-</ecNumber>
    </submittedName>
    <submittedName>
        <fullName evidence="4">Hyaluronan synthase</fullName>
        <ecNumber evidence="4">2.4.1.212</ecNumber>
    </submittedName>
</protein>
<dbReference type="AlphaFoldDB" id="A0A174SPX6"/>
<dbReference type="PANTHER" id="PTHR22916:SF51">
    <property type="entry name" value="GLYCOSYLTRANSFERASE EPSH-RELATED"/>
    <property type="match status" value="1"/>
</dbReference>
<dbReference type="InterPro" id="IPR001173">
    <property type="entry name" value="Glyco_trans_2-like"/>
</dbReference>
<dbReference type="InterPro" id="IPR029044">
    <property type="entry name" value="Nucleotide-diphossugar_trans"/>
</dbReference>
<evidence type="ECO:0000256" key="2">
    <source>
        <dbReference type="ARBA" id="ARBA00022679"/>
    </source>
</evidence>
<keyword evidence="2 4" id="KW-0808">Transferase</keyword>
<evidence type="ECO:0000313" key="6">
    <source>
        <dbReference type="Proteomes" id="UP000095564"/>
    </source>
</evidence>
<dbReference type="EMBL" id="CZAU01000032">
    <property type="protein sequence ID" value="CUP97937.1"/>
    <property type="molecule type" value="Genomic_DNA"/>
</dbReference>
<dbReference type="SUPFAM" id="SSF53448">
    <property type="entry name" value="Nucleotide-diphospho-sugar transferases"/>
    <property type="match status" value="1"/>
</dbReference>
<dbReference type="EC" id="2.4.1.212" evidence="4"/>
<organism evidence="4 6">
    <name type="scientific">Anaerostipes hadrus</name>
    <dbReference type="NCBI Taxonomy" id="649756"/>
    <lineage>
        <taxon>Bacteria</taxon>
        <taxon>Bacillati</taxon>
        <taxon>Bacillota</taxon>
        <taxon>Clostridia</taxon>
        <taxon>Lachnospirales</taxon>
        <taxon>Lachnospiraceae</taxon>
        <taxon>Anaerostipes</taxon>
    </lineage>
</organism>
<accession>A0A174SPX6</accession>
<dbReference type="Pfam" id="PF00535">
    <property type="entry name" value="Glycos_transf_2"/>
    <property type="match status" value="1"/>
</dbReference>
<dbReference type="Proteomes" id="UP001243496">
    <property type="component" value="Chromosome"/>
</dbReference>
<evidence type="ECO:0000313" key="5">
    <source>
        <dbReference type="EMBL" id="WMD15996.1"/>
    </source>
</evidence>
<dbReference type="CDD" id="cd00761">
    <property type="entry name" value="Glyco_tranf_GTA_type"/>
    <property type="match status" value="1"/>
</dbReference>
<proteinExistence type="predicted"/>
<dbReference type="OrthoDB" id="9807674at2"/>
<name>A0A174SPX6_ANAHA</name>
<dbReference type="PANTHER" id="PTHR22916">
    <property type="entry name" value="GLYCOSYLTRANSFERASE"/>
    <property type="match status" value="1"/>
</dbReference>
<evidence type="ECO:0000259" key="3">
    <source>
        <dbReference type="Pfam" id="PF00535"/>
    </source>
</evidence>
<reference evidence="5" key="2">
    <citation type="submission" date="2023-08" db="EMBL/GenBank/DDBJ databases">
        <title>Complete Genome Sequences of butyrate producing Anaerostipes hadrus strains BA1 and GIF7 isolated from the terminal ileum of a healthy lean male.</title>
        <authorList>
            <person name="Low A."/>
            <person name="Sheludchenko M."/>
            <person name="Cheng H.E."/>
            <person name="Koh X.Q."/>
            <person name="Lee J."/>
        </authorList>
    </citation>
    <scope>NUCLEOTIDE SEQUENCE</scope>
    <source>
        <strain evidence="5">BA1</strain>
    </source>
</reference>
<dbReference type="EC" id="2.4.-.-" evidence="5"/>
<keyword evidence="1 4" id="KW-0328">Glycosyltransferase</keyword>
<dbReference type="EMBL" id="CP132968">
    <property type="protein sequence ID" value="WMD15996.1"/>
    <property type="molecule type" value="Genomic_DNA"/>
</dbReference>
<evidence type="ECO:0000313" key="4">
    <source>
        <dbReference type="EMBL" id="CUP97937.1"/>
    </source>
</evidence>
<dbReference type="Gene3D" id="3.90.550.10">
    <property type="entry name" value="Spore Coat Polysaccharide Biosynthesis Protein SpsA, Chain A"/>
    <property type="match status" value="1"/>
</dbReference>
<dbReference type="Proteomes" id="UP000095564">
    <property type="component" value="Unassembled WGS sequence"/>
</dbReference>
<dbReference type="GO" id="GO:0050501">
    <property type="term" value="F:hyaluronan synthase activity"/>
    <property type="evidence" value="ECO:0007669"/>
    <property type="project" value="UniProtKB-EC"/>
</dbReference>
<dbReference type="RefSeq" id="WP_055161489.1">
    <property type="nucleotide sequence ID" value="NZ_CP132968.1"/>
</dbReference>
<evidence type="ECO:0000256" key="1">
    <source>
        <dbReference type="ARBA" id="ARBA00022676"/>
    </source>
</evidence>
<feature type="domain" description="Glycosyltransferase 2-like" evidence="3">
    <location>
        <begin position="7"/>
        <end position="146"/>
    </location>
</feature>
<dbReference type="GeneID" id="92742028"/>
<gene>
    <name evidence="4" type="primary">hyaD_3</name>
    <name evidence="4" type="ORF">ERS852520_02712</name>
    <name evidence="5" type="ORF">RBI15_11520</name>
</gene>
<reference evidence="4 6" key="1">
    <citation type="submission" date="2015-09" db="EMBL/GenBank/DDBJ databases">
        <authorList>
            <consortium name="Pathogen Informatics"/>
        </authorList>
    </citation>
    <scope>NUCLEOTIDE SEQUENCE [LARGE SCALE GENOMIC DNA]</scope>
    <source>
        <strain evidence="4 6">2789STDY5834908</strain>
    </source>
</reference>